<dbReference type="Proteomes" id="UP001209666">
    <property type="component" value="Unassembled WGS sequence"/>
</dbReference>
<dbReference type="InterPro" id="IPR011664">
    <property type="entry name" value="Abi_system_AbiD/AbiF-like"/>
</dbReference>
<name>A0ABT2SF87_9FIRM</name>
<dbReference type="RefSeq" id="WP_262624066.1">
    <property type="nucleotide sequence ID" value="NZ_JAOQKI010000016.1"/>
</dbReference>
<proteinExistence type="predicted"/>
<organism evidence="1 2">
    <name type="scientific">Roseburia amylophila</name>
    <dbReference type="NCBI Taxonomy" id="2981794"/>
    <lineage>
        <taxon>Bacteria</taxon>
        <taxon>Bacillati</taxon>
        <taxon>Bacillota</taxon>
        <taxon>Clostridia</taxon>
        <taxon>Lachnospirales</taxon>
        <taxon>Lachnospiraceae</taxon>
        <taxon>Roseburia</taxon>
    </lineage>
</organism>
<dbReference type="Pfam" id="PF07751">
    <property type="entry name" value="Abi_2"/>
    <property type="match status" value="1"/>
</dbReference>
<dbReference type="EMBL" id="JAOQKI010000016">
    <property type="protein sequence ID" value="MCU6717696.1"/>
    <property type="molecule type" value="Genomic_DNA"/>
</dbReference>
<protein>
    <submittedName>
        <fullName evidence="1">Abi family protein</fullName>
    </submittedName>
</protein>
<accession>A0ABT2SF87</accession>
<keyword evidence="2" id="KW-1185">Reference proteome</keyword>
<evidence type="ECO:0000313" key="1">
    <source>
        <dbReference type="EMBL" id="MCU6717696.1"/>
    </source>
</evidence>
<reference evidence="1 2" key="1">
    <citation type="journal article" date="2021" name="ISME Commun">
        <title>Automated analysis of genomic sequences facilitates high-throughput and comprehensive description of bacteria.</title>
        <authorList>
            <person name="Hitch T.C.A."/>
        </authorList>
    </citation>
    <scope>NUCLEOTIDE SEQUENCE [LARGE SCALE GENOMIC DNA]</scope>
    <source>
        <strain evidence="1 2">Sanger_19</strain>
    </source>
</reference>
<sequence length="326" mass="37995">MGNRTDKPKQTAQQLITKMKNEKGISFKYTSESDAENYLANINNYLRTAAYRKNYQKHKKGINNGKYICLDFAYLQELSTIDMHFRFIVSKMCLDIEHDLKVKMLKDIESDPSTDGYDIVKSFLAQNTYIIGKLEATSSSPFTSDLIHKYFTIQRIYNTAKQKKENKIVAYDDCPAWVLLEMLTFGDFIKFYEFYYSSRSFPKLSTPVINLVKSLRNGAAHNNCILADLAHGTSRAPQEISQEISKIISINSNQRQKKLSCRPMLEFTCLLYVYKLVVSDKVKHHRIKELKYLFFNRMPEKKNFFKSNELIKSNYEFACKVISAFF</sequence>
<gene>
    <name evidence="1" type="ORF">OCV43_10485</name>
</gene>
<comment type="caution">
    <text evidence="1">The sequence shown here is derived from an EMBL/GenBank/DDBJ whole genome shotgun (WGS) entry which is preliminary data.</text>
</comment>
<evidence type="ECO:0000313" key="2">
    <source>
        <dbReference type="Proteomes" id="UP001209666"/>
    </source>
</evidence>